<keyword evidence="1" id="KW-0472">Membrane</keyword>
<evidence type="ECO:0000256" key="1">
    <source>
        <dbReference type="SAM" id="Phobius"/>
    </source>
</evidence>
<feature type="transmembrane region" description="Helical" evidence="1">
    <location>
        <begin position="104"/>
        <end position="122"/>
    </location>
</feature>
<organism evidence="2 3">
    <name type="scientific">Corynebacterium lipophiloflavum (strain ATCC 700352 / DSM 44291 / CCUG 37336 / JCM 10383 / DMMZ 1944)</name>
    <dbReference type="NCBI Taxonomy" id="525263"/>
    <lineage>
        <taxon>Bacteria</taxon>
        <taxon>Bacillati</taxon>
        <taxon>Actinomycetota</taxon>
        <taxon>Actinomycetes</taxon>
        <taxon>Mycobacteriales</taxon>
        <taxon>Corynebacteriaceae</taxon>
        <taxon>Corynebacterium</taxon>
    </lineage>
</organism>
<protein>
    <submittedName>
        <fullName evidence="2">Uncharacterized protein</fullName>
    </submittedName>
</protein>
<dbReference type="AlphaFoldDB" id="C0XQN1"/>
<dbReference type="RefSeq" id="WP_006840713.1">
    <property type="nucleotide sequence ID" value="NZ_GG667194.1"/>
</dbReference>
<keyword evidence="1" id="KW-1133">Transmembrane helix</keyword>
<dbReference type="STRING" id="525263.HMPREF0298_0751"/>
<dbReference type="Proteomes" id="UP000006196">
    <property type="component" value="Unassembled WGS sequence"/>
</dbReference>
<evidence type="ECO:0000313" key="2">
    <source>
        <dbReference type="EMBL" id="EEI17445.1"/>
    </source>
</evidence>
<dbReference type="EMBL" id="ACHJ01000070">
    <property type="protein sequence ID" value="EEI17445.1"/>
    <property type="molecule type" value="Genomic_DNA"/>
</dbReference>
<dbReference type="HOGENOM" id="CLU_133686_0_0_11"/>
<reference evidence="2" key="1">
    <citation type="submission" date="2009-01" db="EMBL/GenBank/DDBJ databases">
        <authorList>
            <person name="Qin X."/>
            <person name="Bachman B."/>
            <person name="Battles P."/>
            <person name="Bell A."/>
            <person name="Bess C."/>
            <person name="Bickham C."/>
            <person name="Chaboub L."/>
            <person name="Chen D."/>
            <person name="Coyle M."/>
            <person name="Deiros D.R."/>
            <person name="Dinh H."/>
            <person name="Forbes L."/>
            <person name="Fowler G."/>
            <person name="Francisco L."/>
            <person name="Fu Q."/>
            <person name="Gubbala S."/>
            <person name="Hale W."/>
            <person name="Han Y."/>
            <person name="Hemphill L."/>
            <person name="Highlander S.K."/>
            <person name="Hirani K."/>
            <person name="Hogues M."/>
            <person name="Jackson L."/>
            <person name="Jakkamsetti A."/>
            <person name="Javaid M."/>
            <person name="Jiang H."/>
            <person name="Korchina V."/>
            <person name="Kovar C."/>
            <person name="Lara F."/>
            <person name="Lee S."/>
            <person name="Mata R."/>
            <person name="Mathew T."/>
            <person name="Moen C."/>
            <person name="Morales K."/>
            <person name="Munidasa M."/>
            <person name="Nazareth L."/>
            <person name="Ngo R."/>
            <person name="Nguyen L."/>
            <person name="Okwuonu G."/>
            <person name="Ongeri F."/>
            <person name="Patil S."/>
            <person name="Petrosino J."/>
            <person name="Pham C."/>
            <person name="Pham P."/>
            <person name="Pu L.-L."/>
            <person name="Puazo M."/>
            <person name="Raj R."/>
            <person name="Reid J."/>
            <person name="Rouhana J."/>
            <person name="Saada N."/>
            <person name="Shang Y."/>
            <person name="Simmons D."/>
            <person name="Thornton R."/>
            <person name="Warren J."/>
            <person name="Weissenberger G."/>
            <person name="Zhang J."/>
            <person name="Zhang L."/>
            <person name="Zhou C."/>
            <person name="Zhu D."/>
            <person name="Muzny D."/>
            <person name="Worley K."/>
            <person name="Gibbs R."/>
        </authorList>
    </citation>
    <scope>NUCLEOTIDE SEQUENCE [LARGE SCALE GENOMIC DNA]</scope>
    <source>
        <strain evidence="2">DSM 44291</strain>
    </source>
</reference>
<keyword evidence="3" id="KW-1185">Reference proteome</keyword>
<keyword evidence="1" id="KW-0812">Transmembrane</keyword>
<sequence>MSEPVVRDNFSRGEAVWGIIWLCIGAAVSVLLEVVYLGATVFGLPFPLSIVAAFFFNAVLTKTVLLWSSIRAIAFIPLAVWVGVFLVLLVVLPAGATMLAPNNILTVVLMFAGLAGGVWPVLKRG</sequence>
<gene>
    <name evidence="2" type="ORF">HMPREF0298_0751</name>
</gene>
<dbReference type="eggNOG" id="ENOG503330Y">
    <property type="taxonomic scope" value="Bacteria"/>
</dbReference>
<feature type="transmembrane region" description="Helical" evidence="1">
    <location>
        <begin position="72"/>
        <end position="92"/>
    </location>
</feature>
<feature type="transmembrane region" description="Helical" evidence="1">
    <location>
        <begin position="15"/>
        <end position="36"/>
    </location>
</feature>
<dbReference type="OrthoDB" id="4410789at2"/>
<comment type="caution">
    <text evidence="2">The sequence shown here is derived from an EMBL/GenBank/DDBJ whole genome shotgun (WGS) entry which is preliminary data.</text>
</comment>
<evidence type="ECO:0000313" key="3">
    <source>
        <dbReference type="Proteomes" id="UP000006196"/>
    </source>
</evidence>
<accession>C0XQN1</accession>
<proteinExistence type="predicted"/>
<name>C0XQN1_CORLD</name>
<feature type="transmembrane region" description="Helical" evidence="1">
    <location>
        <begin position="42"/>
        <end position="60"/>
    </location>
</feature>